<dbReference type="OrthoDB" id="9806130at2"/>
<comment type="function">
    <text evidence="13">Member of the two-component regulatory system KdpD/KdpE involved in the regulation of the kdp operon. KdpD may function as a membrane-associated protein kinase that phosphorylates KdpE in response to environmental signals.</text>
</comment>
<keyword evidence="9" id="KW-0067">ATP-binding</keyword>
<dbReference type="InterPro" id="IPR029016">
    <property type="entry name" value="GAF-like_dom_sf"/>
</dbReference>
<evidence type="ECO:0000256" key="3">
    <source>
        <dbReference type="ARBA" id="ARBA00012438"/>
    </source>
</evidence>
<evidence type="ECO:0000256" key="12">
    <source>
        <dbReference type="ARBA" id="ARBA00023136"/>
    </source>
</evidence>
<organism evidence="16 17">
    <name type="scientific">Aerosticca soli</name>
    <dbReference type="NCBI Taxonomy" id="2010829"/>
    <lineage>
        <taxon>Bacteria</taxon>
        <taxon>Pseudomonadati</taxon>
        <taxon>Pseudomonadota</taxon>
        <taxon>Gammaproteobacteria</taxon>
        <taxon>Lysobacterales</taxon>
        <taxon>Rhodanobacteraceae</taxon>
        <taxon>Aerosticca</taxon>
    </lineage>
</organism>
<dbReference type="EC" id="2.7.13.3" evidence="3"/>
<feature type="domain" description="Histidine kinase" evidence="15">
    <location>
        <begin position="664"/>
        <end position="880"/>
    </location>
</feature>
<dbReference type="FunFam" id="3.40.50.300:FF:000483">
    <property type="entry name" value="Sensor histidine kinase KdpD"/>
    <property type="match status" value="1"/>
</dbReference>
<dbReference type="SMART" id="SM00387">
    <property type="entry name" value="HATPase_c"/>
    <property type="match status" value="1"/>
</dbReference>
<keyword evidence="4" id="KW-0597">Phosphoprotein</keyword>
<evidence type="ECO:0000256" key="4">
    <source>
        <dbReference type="ARBA" id="ARBA00022553"/>
    </source>
</evidence>
<dbReference type="InterPro" id="IPR025201">
    <property type="entry name" value="KdpD_TM"/>
</dbReference>
<dbReference type="SUPFAM" id="SSF52540">
    <property type="entry name" value="P-loop containing nucleoside triphosphate hydrolases"/>
    <property type="match status" value="1"/>
</dbReference>
<dbReference type="InterPro" id="IPR006016">
    <property type="entry name" value="UspA"/>
</dbReference>
<evidence type="ECO:0000256" key="13">
    <source>
        <dbReference type="ARBA" id="ARBA00057300"/>
    </source>
</evidence>
<dbReference type="InterPro" id="IPR036097">
    <property type="entry name" value="HisK_dim/P_sf"/>
</dbReference>
<dbReference type="SMART" id="SM00382">
    <property type="entry name" value="AAA"/>
    <property type="match status" value="1"/>
</dbReference>
<dbReference type="PANTHER" id="PTHR45569:SF1">
    <property type="entry name" value="SENSOR PROTEIN KDPD"/>
    <property type="match status" value="1"/>
</dbReference>
<keyword evidence="16" id="KW-0406">Ion transport</keyword>
<name>A0A2Z6E710_9GAMM</name>
<keyword evidence="17" id="KW-1185">Reference proteome</keyword>
<dbReference type="InterPro" id="IPR027417">
    <property type="entry name" value="P-loop_NTPase"/>
</dbReference>
<sequence>MNDDRQVRADALLDAAQEEQRRLKVFLGAAPGVGKTYAMLSAARELKRQGVDVVAGVVETHGRTETAALLEDLEVLPRRRVRHRDRDFEEFDLDAALARRPAVLLVDELAHRNLPGSRHERRWQDVAELLDAGIEVYTTLNVQHLESLNDQVRRITGITVRETVPDAFLDRARDIVLVDLPPRELIERLKQGKVYVPETAAAALDAFFSPTNLAALRELAVETIASHVESDLREHMLARGGAMPVRRRVLAAIDGHAQSEYLVRVARRIAERRGAPWSVAFVDTGGAVEPARRERVDAAMRLARRLGGDAVILRGPAVADELLAHADREGVGQIILGRTRERPLARMLGLSLTQQLLRRGAHLELAIIATPAERARARRRLQLPGGRGTRREYAFATLATLAAFGLAFLADRYLSVANLALIFLTAVLAVASRTRMLVAVYTAVLCFLGYNFFFAPPRYTLAIANVDDVLAVLLFLVVALVCSRMATRLATQVESLRGAQTRARALLALGQRLAASADAEGVRDVGAQALAQALGAQAAILGRDADRTMRVLSTWPRGLALSAQDVAAADWSDRHAEPAGRYTDTLNAAGCWTLPLGSDDNPLGAAALRFGAEEGEPDADRRGLALAMAQDIGLALERARLAEELESARVQGETERLRSALLSSVSHDLRSPLASMIGAAGTLASYGGQLPAEERAQLLEAILGEGQRLDRYIQNLLDMTRLGHGTLKLNRDWVDVAEIAAAAVARLRRLFPELRVDMALPADTVLLYVHPALIEQALFNILENAARFSPPDQAVHVEARVVGERLLIEVGDRGPGIPEEERARIFDMFYSVSRGDRSPQGTGLGLAICRGMIGAHGGSVEALPRAGGGTTIRIALPLPPPPDSAP</sequence>
<keyword evidence="16" id="KW-0813">Transport</keyword>
<dbReference type="GO" id="GO:0005524">
    <property type="term" value="F:ATP binding"/>
    <property type="evidence" value="ECO:0007669"/>
    <property type="project" value="UniProtKB-KW"/>
</dbReference>
<dbReference type="RefSeq" id="WP_126539072.1">
    <property type="nucleotide sequence ID" value="NZ_AP018560.1"/>
</dbReference>
<dbReference type="Gene3D" id="3.30.565.10">
    <property type="entry name" value="Histidine kinase-like ATPase, C-terminal domain"/>
    <property type="match status" value="1"/>
</dbReference>
<dbReference type="FunFam" id="3.30.565.10:FF:000042">
    <property type="entry name" value="Two-component sensor histidine kinase KdpD"/>
    <property type="match status" value="1"/>
</dbReference>
<dbReference type="PRINTS" id="PR00344">
    <property type="entry name" value="BCTRLSENSOR"/>
</dbReference>
<dbReference type="Gene3D" id="3.30.450.40">
    <property type="match status" value="1"/>
</dbReference>
<reference evidence="17" key="1">
    <citation type="submission" date="2018-04" db="EMBL/GenBank/DDBJ databases">
        <authorList>
            <person name="Watanabe M."/>
            <person name="Kojima H."/>
        </authorList>
    </citation>
    <scope>NUCLEOTIDE SEQUENCE [LARGE SCALE GENOMIC DNA]</scope>
    <source>
        <strain evidence="17">Dysh456</strain>
    </source>
</reference>
<dbReference type="Gene3D" id="1.20.120.620">
    <property type="entry name" value="Backbone structure of the membrane domain of e. Coli histidine kinase receptor kdpd"/>
    <property type="match status" value="1"/>
</dbReference>
<dbReference type="EMBL" id="AP018560">
    <property type="protein sequence ID" value="BBD80807.1"/>
    <property type="molecule type" value="Genomic_DNA"/>
</dbReference>
<dbReference type="InterPro" id="IPR038318">
    <property type="entry name" value="KdpD_sf"/>
</dbReference>
<dbReference type="GO" id="GO:0005886">
    <property type="term" value="C:plasma membrane"/>
    <property type="evidence" value="ECO:0007669"/>
    <property type="project" value="TreeGrafter"/>
</dbReference>
<reference evidence="17" key="2">
    <citation type="submission" date="2018-06" db="EMBL/GenBank/DDBJ databases">
        <title>Genome sequence of Rhodanobacteraceae bacterium strain Dysh456.</title>
        <authorList>
            <person name="Fukui M."/>
        </authorList>
    </citation>
    <scope>NUCLEOTIDE SEQUENCE [LARGE SCALE GENOMIC DNA]</scope>
    <source>
        <strain evidence="17">Dysh456</strain>
    </source>
</reference>
<dbReference type="Pfam" id="PF13493">
    <property type="entry name" value="DUF4118"/>
    <property type="match status" value="1"/>
</dbReference>
<dbReference type="GO" id="GO:0000155">
    <property type="term" value="F:phosphorelay sensor kinase activity"/>
    <property type="evidence" value="ECO:0007669"/>
    <property type="project" value="InterPro"/>
</dbReference>
<dbReference type="InterPro" id="IPR003594">
    <property type="entry name" value="HATPase_dom"/>
</dbReference>
<dbReference type="CDD" id="cd00082">
    <property type="entry name" value="HisKA"/>
    <property type="match status" value="1"/>
</dbReference>
<dbReference type="InterPro" id="IPR036890">
    <property type="entry name" value="HATPase_C_sf"/>
</dbReference>
<dbReference type="SMART" id="SM00388">
    <property type="entry name" value="HisKA"/>
    <property type="match status" value="1"/>
</dbReference>
<dbReference type="KEGG" id="rbd:ALSL_2181"/>
<keyword evidence="16" id="KW-0407">Ion channel</keyword>
<feature type="transmembrane region" description="Helical" evidence="14">
    <location>
        <begin position="438"/>
        <end position="455"/>
    </location>
</feature>
<dbReference type="InterPro" id="IPR003593">
    <property type="entry name" value="AAA+_ATPase"/>
</dbReference>
<dbReference type="InterPro" id="IPR003661">
    <property type="entry name" value="HisK_dim/P_dom"/>
</dbReference>
<dbReference type="PROSITE" id="PS50109">
    <property type="entry name" value="HIS_KIN"/>
    <property type="match status" value="1"/>
</dbReference>
<keyword evidence="7" id="KW-0547">Nucleotide-binding</keyword>
<keyword evidence="11" id="KW-0902">Two-component regulatory system</keyword>
<dbReference type="SUPFAM" id="SSF55781">
    <property type="entry name" value="GAF domain-like"/>
    <property type="match status" value="1"/>
</dbReference>
<protein>
    <recommendedName>
        <fullName evidence="3">histidine kinase</fullName>
        <ecNumber evidence="3">2.7.13.3</ecNumber>
    </recommendedName>
</protein>
<keyword evidence="10 14" id="KW-1133">Transmembrane helix</keyword>
<keyword evidence="8 16" id="KW-0418">Kinase</keyword>
<dbReference type="CDD" id="cd00075">
    <property type="entry name" value="HATPase"/>
    <property type="match status" value="1"/>
</dbReference>
<proteinExistence type="predicted"/>
<feature type="transmembrane region" description="Helical" evidence="14">
    <location>
        <begin position="393"/>
        <end position="410"/>
    </location>
</feature>
<evidence type="ECO:0000256" key="1">
    <source>
        <dbReference type="ARBA" id="ARBA00000085"/>
    </source>
</evidence>
<dbReference type="Proteomes" id="UP000270530">
    <property type="component" value="Chromosome"/>
</dbReference>
<evidence type="ECO:0000256" key="6">
    <source>
        <dbReference type="ARBA" id="ARBA00022692"/>
    </source>
</evidence>
<accession>A0A2Z6E710</accession>
<dbReference type="Gene3D" id="3.40.50.620">
    <property type="entry name" value="HUPs"/>
    <property type="match status" value="1"/>
</dbReference>
<dbReference type="SUPFAM" id="SSF55874">
    <property type="entry name" value="ATPase domain of HSP90 chaperone/DNA topoisomerase II/histidine kinase"/>
    <property type="match status" value="1"/>
</dbReference>
<dbReference type="AlphaFoldDB" id="A0A2Z6E710"/>
<dbReference type="InterPro" id="IPR014729">
    <property type="entry name" value="Rossmann-like_a/b/a_fold"/>
</dbReference>
<evidence type="ECO:0000256" key="14">
    <source>
        <dbReference type="SAM" id="Phobius"/>
    </source>
</evidence>
<evidence type="ECO:0000256" key="9">
    <source>
        <dbReference type="ARBA" id="ARBA00022840"/>
    </source>
</evidence>
<dbReference type="Gene3D" id="3.40.50.300">
    <property type="entry name" value="P-loop containing nucleotide triphosphate hydrolases"/>
    <property type="match status" value="1"/>
</dbReference>
<keyword evidence="6 14" id="KW-0812">Transmembrane</keyword>
<evidence type="ECO:0000259" key="15">
    <source>
        <dbReference type="PROSITE" id="PS50109"/>
    </source>
</evidence>
<dbReference type="GO" id="GO:0042802">
    <property type="term" value="F:identical protein binding"/>
    <property type="evidence" value="ECO:0007669"/>
    <property type="project" value="UniProtKB-ARBA"/>
</dbReference>
<evidence type="ECO:0000256" key="2">
    <source>
        <dbReference type="ARBA" id="ARBA00004141"/>
    </source>
</evidence>
<keyword evidence="5" id="KW-0808">Transferase</keyword>
<dbReference type="PANTHER" id="PTHR45569">
    <property type="entry name" value="SENSOR PROTEIN KDPD"/>
    <property type="match status" value="1"/>
</dbReference>
<dbReference type="InterPro" id="IPR052023">
    <property type="entry name" value="Histidine_kinase_KdpD"/>
</dbReference>
<dbReference type="InterPro" id="IPR003852">
    <property type="entry name" value="Sig_transdc_His_kinase_KdpD_N"/>
</dbReference>
<dbReference type="Pfam" id="PF00512">
    <property type="entry name" value="HisKA"/>
    <property type="match status" value="1"/>
</dbReference>
<dbReference type="SUPFAM" id="SSF52402">
    <property type="entry name" value="Adenine nucleotide alpha hydrolases-like"/>
    <property type="match status" value="1"/>
</dbReference>
<feature type="transmembrane region" description="Helical" evidence="14">
    <location>
        <begin position="416"/>
        <end position="431"/>
    </location>
</feature>
<evidence type="ECO:0000256" key="10">
    <source>
        <dbReference type="ARBA" id="ARBA00022989"/>
    </source>
</evidence>
<dbReference type="Pfam" id="PF02518">
    <property type="entry name" value="HATPase_c"/>
    <property type="match status" value="1"/>
</dbReference>
<dbReference type="InterPro" id="IPR005467">
    <property type="entry name" value="His_kinase_dom"/>
</dbReference>
<dbReference type="Gene3D" id="1.10.287.130">
    <property type="match status" value="1"/>
</dbReference>
<dbReference type="GO" id="GO:0034220">
    <property type="term" value="P:monoatomic ion transmembrane transport"/>
    <property type="evidence" value="ECO:0007669"/>
    <property type="project" value="UniProtKB-KW"/>
</dbReference>
<dbReference type="GO" id="GO:0005737">
    <property type="term" value="C:cytoplasm"/>
    <property type="evidence" value="ECO:0007669"/>
    <property type="project" value="UniProtKB-ARBA"/>
</dbReference>
<comment type="catalytic activity">
    <reaction evidence="1">
        <text>ATP + protein L-histidine = ADP + protein N-phospho-L-histidine.</text>
        <dbReference type="EC" id="2.7.13.3"/>
    </reaction>
</comment>
<comment type="subcellular location">
    <subcellularLocation>
        <location evidence="2">Membrane</location>
        <topology evidence="2">Multi-pass membrane protein</topology>
    </subcellularLocation>
</comment>
<evidence type="ECO:0000256" key="8">
    <source>
        <dbReference type="ARBA" id="ARBA00022777"/>
    </source>
</evidence>
<evidence type="ECO:0000256" key="7">
    <source>
        <dbReference type="ARBA" id="ARBA00022741"/>
    </source>
</evidence>
<dbReference type="Pfam" id="PF02702">
    <property type="entry name" value="KdpD"/>
    <property type="match status" value="1"/>
</dbReference>
<dbReference type="InterPro" id="IPR004358">
    <property type="entry name" value="Sig_transdc_His_kin-like_C"/>
</dbReference>
<dbReference type="Pfam" id="PF00582">
    <property type="entry name" value="Usp"/>
    <property type="match status" value="1"/>
</dbReference>
<evidence type="ECO:0000256" key="11">
    <source>
        <dbReference type="ARBA" id="ARBA00023012"/>
    </source>
</evidence>
<evidence type="ECO:0000256" key="5">
    <source>
        <dbReference type="ARBA" id="ARBA00022679"/>
    </source>
</evidence>
<keyword evidence="12 14" id="KW-0472">Membrane</keyword>
<evidence type="ECO:0000313" key="17">
    <source>
        <dbReference type="Proteomes" id="UP000270530"/>
    </source>
</evidence>
<gene>
    <name evidence="16" type="ORF">ALSL_2181</name>
</gene>
<evidence type="ECO:0000313" key="16">
    <source>
        <dbReference type="EMBL" id="BBD80807.1"/>
    </source>
</evidence>
<feature type="transmembrane region" description="Helical" evidence="14">
    <location>
        <begin position="461"/>
        <end position="482"/>
    </location>
</feature>
<dbReference type="SUPFAM" id="SSF47384">
    <property type="entry name" value="Homodimeric domain of signal transducing histidine kinase"/>
    <property type="match status" value="1"/>
</dbReference>